<evidence type="ECO:0000256" key="3">
    <source>
        <dbReference type="ARBA" id="ARBA00022723"/>
    </source>
</evidence>
<reference evidence="9" key="1">
    <citation type="submission" date="2016-10" db="EMBL/GenBank/DDBJ databases">
        <authorList>
            <person name="Varghese N."/>
            <person name="Submissions S."/>
        </authorList>
    </citation>
    <scope>NUCLEOTIDE SEQUENCE [LARGE SCALE GENOMIC DNA]</scope>
    <source>
        <strain evidence="9">CGMCC 1.12397</strain>
    </source>
</reference>
<evidence type="ECO:0000256" key="6">
    <source>
        <dbReference type="SAM" id="MobiDB-lite"/>
    </source>
</evidence>
<dbReference type="SUPFAM" id="SSF54909">
    <property type="entry name" value="Dimeric alpha+beta barrel"/>
    <property type="match status" value="1"/>
</dbReference>
<sequence>MAQDDSDERLTRRNLLQASLVAGGMSALSACLDTTAATGEMDVPSGSADPKSYPQSQHAWNDSLVIDPHGNTAAPNYQLLLFLRYTGSIPPTDDERRAVAECLESLDRAFQRGTGGDPDALILDGLLTMVGYSPDYFAKFDDSLPQNVDLPFPEVVLDAVGEGESKADHHDAVVAMTSDRVEVLLAAEQALRGNRSTVNDVDVPSAPTEVFEVAERRTGFKGEGLMSRKLAAEVGIDAVSEESPSAMGYKSGFSENQATERRVTIREGPFAGGTTLHVSRLTLDLDSWYDLPESDRVDRMFSPDHTVEMVGEAGKFLASDSRVNEEMAAATTEHTRTEGVVGHTQKLASARDENFEPRILRRSEAITVDGGEVGFNFTSVQRTITDFIETRRAMTFVDGGDDPSGGSSCPFHGDGPTDRSADGDPSRRGDCPLDDGILEFLETERRANFLVPPRRLRALPEPSG</sequence>
<dbReference type="Proteomes" id="UP000199289">
    <property type="component" value="Unassembled WGS sequence"/>
</dbReference>
<comment type="cofactor">
    <cofactor evidence="1">
        <name>heme b</name>
        <dbReference type="ChEBI" id="CHEBI:60344"/>
    </cofactor>
</comment>
<dbReference type="InterPro" id="IPR011008">
    <property type="entry name" value="Dimeric_a/b-barrel"/>
</dbReference>
<reference evidence="7 10" key="3">
    <citation type="submission" date="2018-07" db="EMBL/GenBank/DDBJ databases">
        <title>Genome sequence of extremly halophilic archaeon Halopelagius longus strain BC12-B1.</title>
        <authorList>
            <person name="Zhang X."/>
        </authorList>
    </citation>
    <scope>NUCLEOTIDE SEQUENCE [LARGE SCALE GENOMIC DNA]</scope>
    <source>
        <strain evidence="7 10">BC12-B1</strain>
    </source>
</reference>
<proteinExistence type="predicted"/>
<keyword evidence="4" id="KW-0560">Oxidoreductase</keyword>
<organism evidence="8 9">
    <name type="scientific">Halopelagius longus</name>
    <dbReference type="NCBI Taxonomy" id="1236180"/>
    <lineage>
        <taxon>Archaea</taxon>
        <taxon>Methanobacteriati</taxon>
        <taxon>Methanobacteriota</taxon>
        <taxon>Stenosarchaea group</taxon>
        <taxon>Halobacteria</taxon>
        <taxon>Halobacteriales</taxon>
        <taxon>Haloferacaceae</taxon>
    </lineage>
</organism>
<evidence type="ECO:0000313" key="10">
    <source>
        <dbReference type="Proteomes" id="UP000255421"/>
    </source>
</evidence>
<reference evidence="8" key="2">
    <citation type="submission" date="2016-10" db="EMBL/GenBank/DDBJ databases">
        <authorList>
            <person name="de Groot N.N."/>
        </authorList>
    </citation>
    <scope>NUCLEOTIDE SEQUENCE [LARGE SCALE GENOMIC DNA]</scope>
    <source>
        <strain evidence="8">CGMCC 1.12397</strain>
    </source>
</reference>
<dbReference type="PROSITE" id="PS51318">
    <property type="entry name" value="TAT"/>
    <property type="match status" value="1"/>
</dbReference>
<accession>A0A1H1FRA6</accession>
<feature type="region of interest" description="Disordered" evidence="6">
    <location>
        <begin position="396"/>
        <end position="434"/>
    </location>
</feature>
<keyword evidence="10" id="KW-1185">Reference proteome</keyword>
<dbReference type="RefSeq" id="WP_092538891.1">
    <property type="nucleotide sequence ID" value="NZ_FNKQ01000004.1"/>
</dbReference>
<dbReference type="InterPro" id="IPR006314">
    <property type="entry name" value="Dyp_peroxidase"/>
</dbReference>
<feature type="compositionally biased region" description="Basic and acidic residues" evidence="6">
    <location>
        <begin position="415"/>
        <end position="431"/>
    </location>
</feature>
<evidence type="ECO:0000256" key="5">
    <source>
        <dbReference type="ARBA" id="ARBA00023004"/>
    </source>
</evidence>
<evidence type="ECO:0000256" key="1">
    <source>
        <dbReference type="ARBA" id="ARBA00001970"/>
    </source>
</evidence>
<dbReference type="EMBL" id="QQST01000002">
    <property type="protein sequence ID" value="RDI70232.1"/>
    <property type="molecule type" value="Genomic_DNA"/>
</dbReference>
<evidence type="ECO:0000256" key="2">
    <source>
        <dbReference type="ARBA" id="ARBA00022559"/>
    </source>
</evidence>
<dbReference type="Pfam" id="PF24152">
    <property type="entry name" value="DUF7405"/>
    <property type="match status" value="1"/>
</dbReference>
<dbReference type="InterPro" id="IPR006311">
    <property type="entry name" value="TAT_signal"/>
</dbReference>
<dbReference type="PROSITE" id="PS51404">
    <property type="entry name" value="DYP_PEROXIDASE"/>
    <property type="match status" value="1"/>
</dbReference>
<evidence type="ECO:0000256" key="4">
    <source>
        <dbReference type="ARBA" id="ARBA00023002"/>
    </source>
</evidence>
<evidence type="ECO:0000313" key="8">
    <source>
        <dbReference type="EMBL" id="SDR03420.1"/>
    </source>
</evidence>
<dbReference type="GO" id="GO:0004601">
    <property type="term" value="F:peroxidase activity"/>
    <property type="evidence" value="ECO:0007669"/>
    <property type="project" value="UniProtKB-KW"/>
</dbReference>
<dbReference type="GO" id="GO:0020037">
    <property type="term" value="F:heme binding"/>
    <property type="evidence" value="ECO:0007669"/>
    <property type="project" value="InterPro"/>
</dbReference>
<keyword evidence="5" id="KW-0408">Iron</keyword>
<dbReference type="InterPro" id="IPR055828">
    <property type="entry name" value="DUF7405"/>
</dbReference>
<dbReference type="AlphaFoldDB" id="A0A1H1FRA6"/>
<keyword evidence="2 8" id="KW-0575">Peroxidase</keyword>
<dbReference type="OrthoDB" id="212084at2157"/>
<dbReference type="EMBL" id="FNKQ01000004">
    <property type="protein sequence ID" value="SDR03420.1"/>
    <property type="molecule type" value="Genomic_DNA"/>
</dbReference>
<dbReference type="Proteomes" id="UP000255421">
    <property type="component" value="Unassembled WGS sequence"/>
</dbReference>
<dbReference type="GO" id="GO:0046872">
    <property type="term" value="F:metal ion binding"/>
    <property type="evidence" value="ECO:0007669"/>
    <property type="project" value="UniProtKB-KW"/>
</dbReference>
<keyword evidence="3" id="KW-0479">Metal-binding</keyword>
<gene>
    <name evidence="7" type="ORF">DWB78_16440</name>
    <name evidence="8" type="ORF">SAMN05216278_3365</name>
</gene>
<protein>
    <submittedName>
        <fullName evidence="8">Deferrochelatase/peroxidase EfeB</fullName>
    </submittedName>
</protein>
<name>A0A1H1FRA6_9EURY</name>
<evidence type="ECO:0000313" key="9">
    <source>
        <dbReference type="Proteomes" id="UP000199289"/>
    </source>
</evidence>
<evidence type="ECO:0000313" key="7">
    <source>
        <dbReference type="EMBL" id="RDI70232.1"/>
    </source>
</evidence>